<sequence length="648" mass="70599">MDDQALNEITEVLEQTVGITYAPQGALGSDGIGFYSRGFDVENFQVDGVPRQTTIFGFEDTTADMAVYDRIEVVRGATGLLNGVGTPAATVNFVRKKPTRAFQAHLAAQVGSWDRYRVEGDVSGPLSASGNIRGRLVAAYQQSDWFTARSHSEKYVLYGIIEGDLTDSTVFTAGAQYQRFENDASANWGVPLFFSDGTVADLPRRSNSGSKWSEMTDSDLMVFAGLDHDLGGGWNAKLDGDYSRPEYDSTFGSMYATTIDPVTGEGATFYTTRWASDLEQWSASLRLSGPFDLLGRSHELMLGGSYSKGSDDGPGYPGWYGDGSSTNQFPVPDAIALLETGEIAMGDYEPTGGRSGGYSEQLGIYVSTRLNLHDRVKVILGARVTNWTEKSWSQVPGESRVYSLLTRDNGVFTPYGGIVVDLTDNISAYASYADIFNPQSNEDTDGDRLSPVEGANYEAGLKAEFYDGRLNASLAVFKIKQDNFALAVPGALTPSGGQAYEAVSGTESKGVELEVSGELLPDWQVSGGYSYTKVEDRDEEPLTTHVPKESVKVFTSYRFSGPLQDLAIGGNLRWQGRSYVANAGPNGETFMQDDLVIIDLMAQYPVLPRLRVSLNVNNILDKKYFTGHNYIGVYGTPRQAIFTAKYSF</sequence>
<keyword evidence="4 10" id="KW-1134">Transmembrane beta strand</keyword>
<evidence type="ECO:0000256" key="4">
    <source>
        <dbReference type="ARBA" id="ARBA00022452"/>
    </source>
</evidence>
<evidence type="ECO:0000256" key="11">
    <source>
        <dbReference type="RuleBase" id="RU003357"/>
    </source>
</evidence>
<evidence type="ECO:0000256" key="9">
    <source>
        <dbReference type="ARBA" id="ARBA00023237"/>
    </source>
</evidence>
<dbReference type="PANTHER" id="PTHR32552">
    <property type="entry name" value="FERRICHROME IRON RECEPTOR-RELATED"/>
    <property type="match status" value="1"/>
</dbReference>
<keyword evidence="9 10" id="KW-0998">Cell outer membrane</keyword>
<dbReference type="NCBIfam" id="TIGR01783">
    <property type="entry name" value="TonB-siderophor"/>
    <property type="match status" value="1"/>
</dbReference>
<evidence type="ECO:0000256" key="7">
    <source>
        <dbReference type="ARBA" id="ARBA00023136"/>
    </source>
</evidence>
<dbReference type="Pfam" id="PF07715">
    <property type="entry name" value="Plug"/>
    <property type="match status" value="1"/>
</dbReference>
<evidence type="ECO:0000256" key="5">
    <source>
        <dbReference type="ARBA" id="ARBA00022692"/>
    </source>
</evidence>
<dbReference type="Gene3D" id="2.40.170.20">
    <property type="entry name" value="TonB-dependent receptor, beta-barrel domain"/>
    <property type="match status" value="1"/>
</dbReference>
<accession>A0ABT0BUT6</accession>
<proteinExistence type="inferred from homology"/>
<evidence type="ECO:0000256" key="6">
    <source>
        <dbReference type="ARBA" id="ARBA00023077"/>
    </source>
</evidence>
<name>A0ABT0BUT6_9SPHN</name>
<comment type="caution">
    <text evidence="14">The sequence shown here is derived from an EMBL/GenBank/DDBJ whole genome shotgun (WGS) entry which is preliminary data.</text>
</comment>
<keyword evidence="8 14" id="KW-0675">Receptor</keyword>
<evidence type="ECO:0000256" key="10">
    <source>
        <dbReference type="PROSITE-ProRule" id="PRU01360"/>
    </source>
</evidence>
<dbReference type="PROSITE" id="PS52016">
    <property type="entry name" value="TONB_DEPENDENT_REC_3"/>
    <property type="match status" value="1"/>
</dbReference>
<dbReference type="CDD" id="cd01347">
    <property type="entry name" value="ligand_gated_channel"/>
    <property type="match status" value="1"/>
</dbReference>
<dbReference type="EMBL" id="JALHLG010000047">
    <property type="protein sequence ID" value="MCJ2188814.1"/>
    <property type="molecule type" value="Genomic_DNA"/>
</dbReference>
<evidence type="ECO:0000256" key="2">
    <source>
        <dbReference type="ARBA" id="ARBA00009810"/>
    </source>
</evidence>
<dbReference type="InterPro" id="IPR039426">
    <property type="entry name" value="TonB-dep_rcpt-like"/>
</dbReference>
<keyword evidence="3 10" id="KW-0813">Transport</keyword>
<keyword evidence="6 11" id="KW-0798">TonB box</keyword>
<feature type="domain" description="TonB-dependent receptor-like beta-barrel" evidence="12">
    <location>
        <begin position="164"/>
        <end position="619"/>
    </location>
</feature>
<gene>
    <name evidence="14" type="ORF">MTR66_18580</name>
</gene>
<evidence type="ECO:0000259" key="12">
    <source>
        <dbReference type="Pfam" id="PF00593"/>
    </source>
</evidence>
<protein>
    <submittedName>
        <fullName evidence="14">TonB-dependent siderophore receptor</fullName>
    </submittedName>
</protein>
<dbReference type="Pfam" id="PF00593">
    <property type="entry name" value="TonB_dep_Rec_b-barrel"/>
    <property type="match status" value="1"/>
</dbReference>
<dbReference type="Gene3D" id="2.170.130.10">
    <property type="entry name" value="TonB-dependent receptor, plug domain"/>
    <property type="match status" value="1"/>
</dbReference>
<dbReference type="PANTHER" id="PTHR32552:SF74">
    <property type="entry name" value="HYDROXAMATE SIDEROPHORE RECEPTOR FHUE"/>
    <property type="match status" value="1"/>
</dbReference>
<keyword evidence="5 10" id="KW-0812">Transmembrane</keyword>
<dbReference type="InterPro" id="IPR037066">
    <property type="entry name" value="Plug_dom_sf"/>
</dbReference>
<dbReference type="InterPro" id="IPR010105">
    <property type="entry name" value="TonB_sidphr_rcpt"/>
</dbReference>
<dbReference type="InterPro" id="IPR000531">
    <property type="entry name" value="Beta-barrel_TonB"/>
</dbReference>
<keyword evidence="15" id="KW-1185">Reference proteome</keyword>
<evidence type="ECO:0000256" key="1">
    <source>
        <dbReference type="ARBA" id="ARBA00004571"/>
    </source>
</evidence>
<comment type="subcellular location">
    <subcellularLocation>
        <location evidence="1 10">Cell outer membrane</location>
        <topology evidence="1 10">Multi-pass membrane protein</topology>
    </subcellularLocation>
</comment>
<dbReference type="InterPro" id="IPR012910">
    <property type="entry name" value="Plug_dom"/>
</dbReference>
<dbReference type="Proteomes" id="UP001202281">
    <property type="component" value="Unassembled WGS sequence"/>
</dbReference>
<dbReference type="SUPFAM" id="SSF56935">
    <property type="entry name" value="Porins"/>
    <property type="match status" value="1"/>
</dbReference>
<evidence type="ECO:0000313" key="14">
    <source>
        <dbReference type="EMBL" id="MCJ2188814.1"/>
    </source>
</evidence>
<keyword evidence="7 10" id="KW-0472">Membrane</keyword>
<evidence type="ECO:0000259" key="13">
    <source>
        <dbReference type="Pfam" id="PF07715"/>
    </source>
</evidence>
<organism evidence="14 15">
    <name type="scientific">Novosphingobium beihaiensis</name>
    <dbReference type="NCBI Taxonomy" id="2930389"/>
    <lineage>
        <taxon>Bacteria</taxon>
        <taxon>Pseudomonadati</taxon>
        <taxon>Pseudomonadota</taxon>
        <taxon>Alphaproteobacteria</taxon>
        <taxon>Sphingomonadales</taxon>
        <taxon>Sphingomonadaceae</taxon>
        <taxon>Novosphingobium</taxon>
    </lineage>
</organism>
<evidence type="ECO:0000256" key="8">
    <source>
        <dbReference type="ARBA" id="ARBA00023170"/>
    </source>
</evidence>
<evidence type="ECO:0000313" key="15">
    <source>
        <dbReference type="Proteomes" id="UP001202281"/>
    </source>
</evidence>
<reference evidence="14 15" key="1">
    <citation type="submission" date="2022-04" db="EMBL/GenBank/DDBJ databases">
        <title>Identification of a novel bacterium isolated from mangrove sediments.</title>
        <authorList>
            <person name="Pan X."/>
        </authorList>
    </citation>
    <scope>NUCLEOTIDE SEQUENCE [LARGE SCALE GENOMIC DNA]</scope>
    <source>
        <strain evidence="14 15">B2638</strain>
    </source>
</reference>
<feature type="domain" description="TonB-dependent receptor plug" evidence="13">
    <location>
        <begin position="1"/>
        <end position="89"/>
    </location>
</feature>
<dbReference type="InterPro" id="IPR036942">
    <property type="entry name" value="Beta-barrel_TonB_sf"/>
</dbReference>
<evidence type="ECO:0000256" key="3">
    <source>
        <dbReference type="ARBA" id="ARBA00022448"/>
    </source>
</evidence>
<comment type="similarity">
    <text evidence="2 10 11">Belongs to the TonB-dependent receptor family.</text>
</comment>